<dbReference type="RefSeq" id="WP_317076910.1">
    <property type="nucleotide sequence ID" value="NZ_CAKJVE010000004.1"/>
</dbReference>
<reference evidence="1" key="1">
    <citation type="submission" date="2021-10" db="EMBL/GenBank/DDBJ databases">
        <authorList>
            <person name="Mesa V."/>
        </authorList>
    </citation>
    <scope>NUCLEOTIDE SEQUENCE</scope>
    <source>
        <strain evidence="1">CC3_PB</strain>
    </source>
</reference>
<gene>
    <name evidence="1" type="ORF">CNEO_43492</name>
</gene>
<accession>A0AA86JLK0</accession>
<dbReference type="Pfam" id="PF13365">
    <property type="entry name" value="Trypsin_2"/>
    <property type="match status" value="1"/>
</dbReference>
<organism evidence="1 2">
    <name type="scientific">Clostridium neonatale</name>
    <dbReference type="NCBI Taxonomy" id="137838"/>
    <lineage>
        <taxon>Bacteria</taxon>
        <taxon>Bacillati</taxon>
        <taxon>Bacillota</taxon>
        <taxon>Clostridia</taxon>
        <taxon>Eubacteriales</taxon>
        <taxon>Clostridiaceae</taxon>
        <taxon>Clostridium</taxon>
    </lineage>
</organism>
<comment type="caution">
    <text evidence="1">The sequence shown here is derived from an EMBL/GenBank/DDBJ whole genome shotgun (WGS) entry which is preliminary data.</text>
</comment>
<sequence length="1300" mass="151305">MISIEKKSAIEKSVVEITCVSKNGKPKELGTGFFIDKDVVVTASHVIKNYYADHQNCDIIISPQKAGIDKDIKVKSIMNDKNDFIAILKLEKPVENAYILKFTKGYTVKIDDEYYTFGHPAYKRSGDPIENKIKTSINELESDRADWDLNINGERAHDFSGYSGAPIIIKDMLVGIMQEQADSNGEAVSLLMSSMNLIEKYIPEEYCQQYNEINKIYELKEQFGEKINSVDEIDEQLRYSTEPSIGLSFFEIDDEEFKRQFKDILSSDKCYVVGKSREETLYALLYELNYHLKKKNILVVNDANTWSKLVDKVENFILIPNFYVGEIVAIRNNTNIFIYGEDEPCTKENITLRRRIKQNIIRKLENAGLNPSKAYEFVSKTNGLFSFIKKKLLNGADYKIPLWSKEKNNSIITALLCGKWTECEGDKAIIEQLSGKSYEEFMEDLRPHRRGGEPFIIETKFYGNSAYQLASAETAWAYLKDNVTDEKWNAFKEITYTTIIKIDPLFNQPFEDHFKLSITSEKPYNSNALKTGMIRTLIFKGILYKDEYQGQVDKIVKDILDNINSVQYWGYIAQFFTDLCEASPKAVIERLEGEMKNPTGLKELFESGKNSDMVIGRHYYTHVLFAVEQLLQYKNYAVRAVKWLLLIDDLDFKYSISNSPKSILEEVFCAWYNVCALTTQQKIQLAQFAIQNYKNSWMLFYNKLPGQSNVICGSLNKPKYRESDEIKEVTNKDVVDLYNAYADICINNIRGDIDRWTKLIGQLSIFPEKMFNDILGKLQKELSTKSDSYKCTIKDKLRYEISRHRKFAKSAWAMPEDKIIKIEEIYKNINFEDKVYDYLYLFKDFGTIPLLHPIEYDNKNNYSMEEENKLVDKVMRDSFSEFKKSGLSLEHLIKSVDKKDYANLGKSIGCYYTDGKYDDNIYKMMLDITGIEQVIKRYIYQIYRSCSKSTINNVLELSKEYEGNKNLYIDILRCEDLVYENNPRIMNESNDIKKLFWGDPTIASFAIGNDKYSIMWALYEFKTYDNLSLYVEYLYYGLNKFDSQEVLNYMKQLFDFKNSGCNCSQLSSYYLQEIMSYIEQEFDEKYENYNEIMNLEIGLRGIIEWKDMKCTQYNFKKSPELYASIIDIAFLHEGEEKSDSNSQKQKIAETFFNLYYNAVFCPCENNGNVDFEDLKKWVDGFSQILSKQKQLKLIGGILGKLFAYSPIGADGYYPHESVRKIIEELDDESLARGYVIAECNKRGVYSPDAGKTEKEMALKYKETAEALEINYPKTAEIYYKLYSNYIQESEAERRNAEDEW</sequence>
<dbReference type="EMBL" id="CAKJVE010000004">
    <property type="protein sequence ID" value="CAG9708282.1"/>
    <property type="molecule type" value="Genomic_DNA"/>
</dbReference>
<dbReference type="SUPFAM" id="SSF50494">
    <property type="entry name" value="Trypsin-like serine proteases"/>
    <property type="match status" value="1"/>
</dbReference>
<dbReference type="Proteomes" id="UP000789738">
    <property type="component" value="Unassembled WGS sequence"/>
</dbReference>
<proteinExistence type="predicted"/>
<evidence type="ECO:0000313" key="1">
    <source>
        <dbReference type="EMBL" id="CAG9708282.1"/>
    </source>
</evidence>
<dbReference type="InterPro" id="IPR009003">
    <property type="entry name" value="Peptidase_S1_PA"/>
</dbReference>
<protein>
    <submittedName>
        <fullName evidence="1">Trypsin-like peptidase domain-containing protein</fullName>
    </submittedName>
</protein>
<evidence type="ECO:0000313" key="2">
    <source>
        <dbReference type="Proteomes" id="UP000789738"/>
    </source>
</evidence>
<name>A0AA86JLK0_9CLOT</name>
<dbReference type="Gene3D" id="2.40.10.120">
    <property type="match status" value="1"/>
</dbReference>